<dbReference type="CDD" id="cd00077">
    <property type="entry name" value="HDc"/>
    <property type="match status" value="1"/>
</dbReference>
<keyword evidence="3" id="KW-0342">GTP-binding</keyword>
<feature type="domain" description="HD" evidence="6">
    <location>
        <begin position="293"/>
        <end position="405"/>
    </location>
</feature>
<keyword evidence="4" id="KW-0175">Coiled coil</keyword>
<comment type="similarity">
    <text evidence="1">Belongs to the RelA/SpoT family.</text>
</comment>
<dbReference type="SUPFAM" id="SSF109604">
    <property type="entry name" value="HD-domain/PDEase-like"/>
    <property type="match status" value="1"/>
</dbReference>
<evidence type="ECO:0000256" key="3">
    <source>
        <dbReference type="ARBA" id="ARBA00023134"/>
    </source>
</evidence>
<feature type="region of interest" description="Disordered" evidence="5">
    <location>
        <begin position="1"/>
        <end position="26"/>
    </location>
</feature>
<dbReference type="PANTHER" id="PTHR21262">
    <property type="entry name" value="GUANOSINE-3',5'-BIS DIPHOSPHATE 3'-PYROPHOSPHOHYDROLASE"/>
    <property type="match status" value="1"/>
</dbReference>
<dbReference type="PANTHER" id="PTHR21262:SF0">
    <property type="entry name" value="GTP DIPHOSPHOKINASE RSH3, CHLOROPLASTIC-RELATED"/>
    <property type="match status" value="1"/>
</dbReference>
<dbReference type="FunFam" id="3.30.460.10:FF:000001">
    <property type="entry name" value="GTP pyrophosphokinase RelA"/>
    <property type="match status" value="1"/>
</dbReference>
<dbReference type="GO" id="GO:0015969">
    <property type="term" value="P:guanosine tetraphosphate metabolic process"/>
    <property type="evidence" value="ECO:0007669"/>
    <property type="project" value="InterPro"/>
</dbReference>
<dbReference type="Proteomes" id="UP001472866">
    <property type="component" value="Chromosome 16"/>
</dbReference>
<dbReference type="CDD" id="cd05399">
    <property type="entry name" value="NT_Rel-Spo_like"/>
    <property type="match status" value="1"/>
</dbReference>
<dbReference type="SUPFAM" id="SSF81301">
    <property type="entry name" value="Nucleotidyltransferase"/>
    <property type="match status" value="1"/>
</dbReference>
<dbReference type="Pfam" id="PF04607">
    <property type="entry name" value="RelA_SpoT"/>
    <property type="match status" value="1"/>
</dbReference>
<dbReference type="SMART" id="SM00471">
    <property type="entry name" value="HDc"/>
    <property type="match status" value="1"/>
</dbReference>
<feature type="region of interest" description="Disordered" evidence="5">
    <location>
        <begin position="59"/>
        <end position="128"/>
    </location>
</feature>
<evidence type="ECO:0000256" key="1">
    <source>
        <dbReference type="ARBA" id="ARBA00007476"/>
    </source>
</evidence>
<evidence type="ECO:0000256" key="4">
    <source>
        <dbReference type="SAM" id="Coils"/>
    </source>
</evidence>
<dbReference type="Gene3D" id="1.10.3210.10">
    <property type="entry name" value="Hypothetical protein af1432"/>
    <property type="match status" value="1"/>
</dbReference>
<feature type="compositionally biased region" description="Low complexity" evidence="5">
    <location>
        <begin position="1"/>
        <end position="17"/>
    </location>
</feature>
<protein>
    <recommendedName>
        <fullName evidence="2">GTP diphosphokinase</fullName>
        <ecNumber evidence="2">2.7.6.5</ecNumber>
    </recommendedName>
</protein>
<evidence type="ECO:0000256" key="2">
    <source>
        <dbReference type="ARBA" id="ARBA00013251"/>
    </source>
</evidence>
<proteinExistence type="inferred from homology"/>
<feature type="coiled-coil region" evidence="4">
    <location>
        <begin position="465"/>
        <end position="492"/>
    </location>
</feature>
<accession>A0AAX4PKS8</accession>
<keyword evidence="3" id="KW-0547">Nucleotide-binding</keyword>
<dbReference type="EMBL" id="CP151516">
    <property type="protein sequence ID" value="WZN66633.1"/>
    <property type="molecule type" value="Genomic_DNA"/>
</dbReference>
<name>A0AAX4PKS8_9CHLO</name>
<dbReference type="EC" id="2.7.6.5" evidence="2"/>
<dbReference type="InterPro" id="IPR043519">
    <property type="entry name" value="NT_sf"/>
</dbReference>
<dbReference type="InterPro" id="IPR007685">
    <property type="entry name" value="RelA_SpoT"/>
</dbReference>
<keyword evidence="8" id="KW-1185">Reference proteome</keyword>
<feature type="compositionally biased region" description="Polar residues" evidence="5">
    <location>
        <begin position="66"/>
        <end position="90"/>
    </location>
</feature>
<dbReference type="FunFam" id="1.10.3210.10:FF:000001">
    <property type="entry name" value="GTP pyrophosphokinase RelA"/>
    <property type="match status" value="1"/>
</dbReference>
<gene>
    <name evidence="7" type="ORF">HKI87_16g82000</name>
</gene>
<dbReference type="InterPro" id="IPR003607">
    <property type="entry name" value="HD/PDEase_dom"/>
</dbReference>
<evidence type="ECO:0000313" key="7">
    <source>
        <dbReference type="EMBL" id="WZN66633.1"/>
    </source>
</evidence>
<dbReference type="GO" id="GO:0009507">
    <property type="term" value="C:chloroplast"/>
    <property type="evidence" value="ECO:0007669"/>
    <property type="project" value="TreeGrafter"/>
</dbReference>
<evidence type="ECO:0000256" key="5">
    <source>
        <dbReference type="SAM" id="MobiDB-lite"/>
    </source>
</evidence>
<dbReference type="GO" id="GO:0005525">
    <property type="term" value="F:GTP binding"/>
    <property type="evidence" value="ECO:0007669"/>
    <property type="project" value="UniProtKB-KW"/>
</dbReference>
<reference evidence="7 8" key="1">
    <citation type="submission" date="2024-03" db="EMBL/GenBank/DDBJ databases">
        <title>Complete genome sequence of the green alga Chloropicon roscoffensis RCC1871.</title>
        <authorList>
            <person name="Lemieux C."/>
            <person name="Pombert J.-F."/>
            <person name="Otis C."/>
            <person name="Turmel M."/>
        </authorList>
    </citation>
    <scope>NUCLEOTIDE SEQUENCE [LARGE SCALE GENOMIC DNA]</scope>
    <source>
        <strain evidence="7 8">RCC1871</strain>
    </source>
</reference>
<dbReference type="InterPro" id="IPR006674">
    <property type="entry name" value="HD_domain"/>
</dbReference>
<evidence type="ECO:0000313" key="8">
    <source>
        <dbReference type="Proteomes" id="UP001472866"/>
    </source>
</evidence>
<dbReference type="SMART" id="SM00954">
    <property type="entry name" value="RelA_SpoT"/>
    <property type="match status" value="1"/>
</dbReference>
<dbReference type="GO" id="GO:0008728">
    <property type="term" value="F:GTP diphosphokinase activity"/>
    <property type="evidence" value="ECO:0007669"/>
    <property type="project" value="UniProtKB-EC"/>
</dbReference>
<dbReference type="PROSITE" id="PS51831">
    <property type="entry name" value="HD"/>
    <property type="match status" value="1"/>
</dbReference>
<dbReference type="AlphaFoldDB" id="A0AAX4PKS8"/>
<dbReference type="Gene3D" id="3.30.460.10">
    <property type="entry name" value="Beta Polymerase, domain 2"/>
    <property type="match status" value="1"/>
</dbReference>
<dbReference type="Pfam" id="PF13328">
    <property type="entry name" value="HD_4"/>
    <property type="match status" value="1"/>
</dbReference>
<organism evidence="7 8">
    <name type="scientific">Chloropicon roscoffensis</name>
    <dbReference type="NCBI Taxonomy" id="1461544"/>
    <lineage>
        <taxon>Eukaryota</taxon>
        <taxon>Viridiplantae</taxon>
        <taxon>Chlorophyta</taxon>
        <taxon>Chloropicophyceae</taxon>
        <taxon>Chloropicales</taxon>
        <taxon>Chloropicaceae</taxon>
        <taxon>Chloropicon</taxon>
    </lineage>
</organism>
<evidence type="ECO:0000259" key="6">
    <source>
        <dbReference type="PROSITE" id="PS51831"/>
    </source>
</evidence>
<sequence length="771" mass="85756">MSSLGGLSAALSSSPGSFTYVGTGGRSNSVSYTETLYTQHKKQRGLAGEHGGTAMARGAVAPASSAEANGVQSSSVSKSLPVNIPTQAQQQKREKRLSHGSSHGGSSAQTPRSIRERDEQCSVGSLTRSRKLSGLVAPVRPVTGSYETNKQKQVVSGFAPPNELTKPLSAEPLSYSTSGSDHVAFHNATVLATTNAANANASSLSSEPSKPSLLTMALESESDAETNVGVVDNPVLCTGFSTRNEEVAMAQETRISKELGDRHEVFGSPLVKLAFELGRCAHTGQLRRNGEAYLSHVVETAEILAKLGLDEQTVAAGLLHDVLDDTMMTEQQLREYIPEEVVDMVVGVSRMSHMSQINRDAMGAESISSSGSTGQDNSDKFKNMLLSMADVRVVLIKLADRLHNMRTLNALTPEKQKRIAEETMHVFVPLANRLGVWSIKAELEDLCFRYLNHAEFLQLQNCLKDDFMTRQRNNLQENLDKLQEAMKECGLEYKDLHGRPKNVYGIHKKMQKKKIAFEEVHDLCACRCIVSKKSECYAVLDLVHSIWTPVEGKFKDYIKNPKENGYESLHTVVVGEDGAPFEIQIRTADMHFVNEYGLAAHWQYKESSAKKRARKNKRAEQQIAWNRWLVTWQMELQDRKFRPSGSPDNPKDVFVSFPEDEPAPPADLEYDPIYALVSSNGNVNVREVPANCSLYQLTDILRVKPGTKFLVNNEYHDDDDYTLRMGDLVEIVADEFAVEFEVEESDEEFELMFERQKLHNMYHSEEFFTAT</sequence>